<dbReference type="GO" id="GO:0015833">
    <property type="term" value="P:peptide transport"/>
    <property type="evidence" value="ECO:0007669"/>
    <property type="project" value="InterPro"/>
</dbReference>
<dbReference type="Pfam" id="PF08352">
    <property type="entry name" value="oligo_HPY"/>
    <property type="match status" value="2"/>
</dbReference>
<comment type="similarity">
    <text evidence="2">Belongs to the ABC transporter superfamily.</text>
</comment>
<keyword evidence="4" id="KW-1003">Cell membrane</keyword>
<evidence type="ECO:0000256" key="4">
    <source>
        <dbReference type="ARBA" id="ARBA00022475"/>
    </source>
</evidence>
<dbReference type="NCBIfam" id="NF008453">
    <property type="entry name" value="PRK11308.1"/>
    <property type="match status" value="2"/>
</dbReference>
<evidence type="ECO:0000256" key="1">
    <source>
        <dbReference type="ARBA" id="ARBA00004202"/>
    </source>
</evidence>
<dbReference type="AlphaFoldDB" id="A0A8H9Y7N8"/>
<organism evidence="10 11">
    <name type="scientific">Corynebacterium bovis DSM 20582 = CIP 54.80</name>
    <dbReference type="NCBI Taxonomy" id="927655"/>
    <lineage>
        <taxon>Bacteria</taxon>
        <taxon>Bacillati</taxon>
        <taxon>Actinomycetota</taxon>
        <taxon>Actinomycetes</taxon>
        <taxon>Mycobacteriales</taxon>
        <taxon>Corynebacteriaceae</taxon>
        <taxon>Corynebacterium</taxon>
    </lineage>
</organism>
<dbReference type="Pfam" id="PF00005">
    <property type="entry name" value="ABC_tran"/>
    <property type="match status" value="2"/>
</dbReference>
<dbReference type="PROSITE" id="PS00211">
    <property type="entry name" value="ABC_TRANSPORTER_1"/>
    <property type="match status" value="2"/>
</dbReference>
<dbReference type="PROSITE" id="PS50893">
    <property type="entry name" value="ABC_TRANSPORTER_2"/>
    <property type="match status" value="2"/>
</dbReference>
<dbReference type="InterPro" id="IPR003439">
    <property type="entry name" value="ABC_transporter-like_ATP-bd"/>
</dbReference>
<evidence type="ECO:0000256" key="3">
    <source>
        <dbReference type="ARBA" id="ARBA00022448"/>
    </source>
</evidence>
<dbReference type="PANTHER" id="PTHR43297">
    <property type="entry name" value="OLIGOPEPTIDE TRANSPORT ATP-BINDING PROTEIN APPD"/>
    <property type="match status" value="1"/>
</dbReference>
<dbReference type="CDD" id="cd03257">
    <property type="entry name" value="ABC_NikE_OppD_transporters"/>
    <property type="match status" value="2"/>
</dbReference>
<dbReference type="NCBIfam" id="TIGR01727">
    <property type="entry name" value="oligo_HPY"/>
    <property type="match status" value="1"/>
</dbReference>
<evidence type="ECO:0000259" key="9">
    <source>
        <dbReference type="PROSITE" id="PS50893"/>
    </source>
</evidence>
<dbReference type="SUPFAM" id="SSF52540">
    <property type="entry name" value="P-loop containing nucleoside triphosphate hydrolases"/>
    <property type="match status" value="2"/>
</dbReference>
<name>A0A8H9Y7N8_9CORY</name>
<dbReference type="FunFam" id="3.40.50.300:FF:000016">
    <property type="entry name" value="Oligopeptide ABC transporter ATP-binding component"/>
    <property type="match status" value="2"/>
</dbReference>
<comment type="caution">
    <text evidence="10">The sequence shown here is derived from an EMBL/GenBank/DDBJ whole genome shotgun (WGS) entry which is preliminary data.</text>
</comment>
<dbReference type="InterPro" id="IPR027417">
    <property type="entry name" value="P-loop_NTPase"/>
</dbReference>
<evidence type="ECO:0000256" key="5">
    <source>
        <dbReference type="ARBA" id="ARBA00022741"/>
    </source>
</evidence>
<feature type="compositionally biased region" description="Low complexity" evidence="8">
    <location>
        <begin position="716"/>
        <end position="749"/>
    </location>
</feature>
<evidence type="ECO:0000256" key="2">
    <source>
        <dbReference type="ARBA" id="ARBA00005417"/>
    </source>
</evidence>
<dbReference type="GO" id="GO:0016887">
    <property type="term" value="F:ATP hydrolysis activity"/>
    <property type="evidence" value="ECO:0007669"/>
    <property type="project" value="InterPro"/>
</dbReference>
<feature type="domain" description="ABC transporter" evidence="9">
    <location>
        <begin position="34"/>
        <end position="281"/>
    </location>
</feature>
<evidence type="ECO:0000256" key="6">
    <source>
        <dbReference type="ARBA" id="ARBA00022840"/>
    </source>
</evidence>
<dbReference type="InterPro" id="IPR003593">
    <property type="entry name" value="AAA+_ATPase"/>
</dbReference>
<dbReference type="GO" id="GO:0005524">
    <property type="term" value="F:ATP binding"/>
    <property type="evidence" value="ECO:0007669"/>
    <property type="project" value="UniProtKB-KW"/>
</dbReference>
<keyword evidence="6 10" id="KW-0067">ATP-binding</keyword>
<sequence length="749" mass="78181">MTTAHTPHRDAPATTGAHTPRRDAGATGEPVLSVRDLRVSFPSEAGVVHAVRGVDFDLHPGRTLGIVGESGSGKSVTSLAVMGLLPDYAKVEGSVRFGGQELVGMSDAAMSAVRGAGIGMIFQDPLSSLTPVYTVGDQIIEAIRVHRNVSVAAARAEAVELLDLVGIPDPQLRIRSFPHEFSGGMRQRVVIAIAIANRPRVIIADEPTTALDVTIQAQILDVLRTAQRETGAATIMITHDMGVVAGMADEVLVMYAGRAVERGDVDSIFADPRMPYTVGLLGSTPRIDVATDEPLTPISGSPPRLIDLRDQCQFAPRCPVALDRCGQAEPELRDVAGGVPGTGARAAGTAAVGAPDAAGHVGAGAPEAGTGTGAVGPAAAGETHLAACVRAGEITGGLLHGRRLYPVPERPDDILAGIPREQRRVTLEVRDLKKDFPLTKGAVIKRRVGTVHAVKGVSFDLREGECLAIVGESGSGKTTTLTEIMDLTPGPGTTIRLDGRDAATMTRSERRAARRGIQMVFQDPMSSLNPRMTVREVIAEPLRALGHDGDIDARVAELMRLVGLGPHQIDRFPGHFSGGQRQRIGLARALATNPSVIVLDEPVSALDVSIQAGVINLLDDLRRRLSLSYLFVSHDLSVVRHLSDRVAVMYKGEFVEVGDVGTIFTAPRHEYTRELLAAIPVPDPAVERRRARRRRDGPGDTAPPGRPGPSGPAGPAGPAGSAGPAGPAGSAGPAGPAGSAGAAGAPDRA</sequence>
<evidence type="ECO:0000313" key="10">
    <source>
        <dbReference type="EMBL" id="MBB3114893.1"/>
    </source>
</evidence>
<dbReference type="RefSeq" id="WP_010275326.1">
    <property type="nucleotide sequence ID" value="NZ_AENJ01000501.1"/>
</dbReference>
<dbReference type="NCBIfam" id="NF007739">
    <property type="entry name" value="PRK10419.1"/>
    <property type="match status" value="2"/>
</dbReference>
<keyword evidence="3" id="KW-0813">Transport</keyword>
<feature type="region of interest" description="Disordered" evidence="8">
    <location>
        <begin position="682"/>
        <end position="749"/>
    </location>
</feature>
<dbReference type="InterPro" id="IPR017871">
    <property type="entry name" value="ABC_transporter-like_CS"/>
</dbReference>
<keyword evidence="7" id="KW-0472">Membrane</keyword>
<dbReference type="InterPro" id="IPR013563">
    <property type="entry name" value="Oligopep_ABC_C"/>
</dbReference>
<dbReference type="SMART" id="SM00382">
    <property type="entry name" value="AAA"/>
    <property type="match status" value="2"/>
</dbReference>
<keyword evidence="5" id="KW-0547">Nucleotide-binding</keyword>
<comment type="subcellular location">
    <subcellularLocation>
        <location evidence="1">Cell membrane</location>
        <topology evidence="1">Peripheral membrane protein</topology>
    </subcellularLocation>
</comment>
<gene>
    <name evidence="10" type="ORF">FHU32_000081</name>
</gene>
<evidence type="ECO:0000256" key="7">
    <source>
        <dbReference type="ARBA" id="ARBA00023136"/>
    </source>
</evidence>
<dbReference type="Proteomes" id="UP000612712">
    <property type="component" value="Unassembled WGS sequence"/>
</dbReference>
<reference evidence="10" key="1">
    <citation type="submission" date="2020-08" db="EMBL/GenBank/DDBJ databases">
        <title>Sequencing the genomes of 1000 actinobacteria strains.</title>
        <authorList>
            <person name="Klenk H.-P."/>
        </authorList>
    </citation>
    <scope>NUCLEOTIDE SEQUENCE</scope>
    <source>
        <strain evidence="10">DSM 20582</strain>
    </source>
</reference>
<dbReference type="PANTHER" id="PTHR43297:SF2">
    <property type="entry name" value="DIPEPTIDE TRANSPORT ATP-BINDING PROTEIN DPPD"/>
    <property type="match status" value="1"/>
</dbReference>
<protein>
    <submittedName>
        <fullName evidence="10">Peptide/nickel transport system ATP-binding protein</fullName>
    </submittedName>
</protein>
<dbReference type="InterPro" id="IPR050388">
    <property type="entry name" value="ABC_Ni/Peptide_Import"/>
</dbReference>
<dbReference type="GO" id="GO:0005886">
    <property type="term" value="C:plasma membrane"/>
    <property type="evidence" value="ECO:0007669"/>
    <property type="project" value="UniProtKB-SubCell"/>
</dbReference>
<evidence type="ECO:0000313" key="11">
    <source>
        <dbReference type="Proteomes" id="UP000612712"/>
    </source>
</evidence>
<dbReference type="Gene3D" id="3.40.50.300">
    <property type="entry name" value="P-loop containing nucleotide triphosphate hydrolases"/>
    <property type="match status" value="2"/>
</dbReference>
<feature type="region of interest" description="Disordered" evidence="8">
    <location>
        <begin position="1"/>
        <end position="29"/>
    </location>
</feature>
<dbReference type="EMBL" id="JACHWT010000001">
    <property type="protein sequence ID" value="MBB3114893.1"/>
    <property type="molecule type" value="Genomic_DNA"/>
</dbReference>
<feature type="domain" description="ABC transporter" evidence="9">
    <location>
        <begin position="427"/>
        <end position="676"/>
    </location>
</feature>
<proteinExistence type="inferred from homology"/>
<evidence type="ECO:0000256" key="8">
    <source>
        <dbReference type="SAM" id="MobiDB-lite"/>
    </source>
</evidence>
<accession>A0A8H9Y7N8</accession>